<dbReference type="InterPro" id="IPR051201">
    <property type="entry name" value="Chloro_Bact_Ser_Proteases"/>
</dbReference>
<dbReference type="InterPro" id="IPR009003">
    <property type="entry name" value="Peptidase_S1_PA"/>
</dbReference>
<keyword evidence="5" id="KW-1185">Reference proteome</keyword>
<organism evidence="4 5">
    <name type="scientific">Iamia majanohamensis</name>
    <dbReference type="NCBI Taxonomy" id="467976"/>
    <lineage>
        <taxon>Bacteria</taxon>
        <taxon>Bacillati</taxon>
        <taxon>Actinomycetota</taxon>
        <taxon>Acidimicrobiia</taxon>
        <taxon>Acidimicrobiales</taxon>
        <taxon>Iamiaceae</taxon>
        <taxon>Iamia</taxon>
    </lineage>
</organism>
<evidence type="ECO:0000259" key="3">
    <source>
        <dbReference type="PROSITE" id="PS50106"/>
    </source>
</evidence>
<dbReference type="Pfam" id="PF17820">
    <property type="entry name" value="PDZ_6"/>
    <property type="match status" value="1"/>
</dbReference>
<protein>
    <submittedName>
        <fullName evidence="4">Trypsin-like peptidase domain-containing protein</fullName>
    </submittedName>
</protein>
<feature type="domain" description="PDZ" evidence="3">
    <location>
        <begin position="200"/>
        <end position="280"/>
    </location>
</feature>
<dbReference type="SMART" id="SM00228">
    <property type="entry name" value="PDZ"/>
    <property type="match status" value="1"/>
</dbReference>
<dbReference type="InterPro" id="IPR001478">
    <property type="entry name" value="PDZ"/>
</dbReference>
<evidence type="ECO:0000313" key="5">
    <source>
        <dbReference type="Proteomes" id="UP001216390"/>
    </source>
</evidence>
<dbReference type="EMBL" id="CP116942">
    <property type="protein sequence ID" value="WCO65809.1"/>
    <property type="molecule type" value="Genomic_DNA"/>
</dbReference>
<dbReference type="RefSeq" id="WP_272735335.1">
    <property type="nucleotide sequence ID" value="NZ_CP116942.1"/>
</dbReference>
<dbReference type="GO" id="GO:0004252">
    <property type="term" value="F:serine-type endopeptidase activity"/>
    <property type="evidence" value="ECO:0007669"/>
    <property type="project" value="InterPro"/>
</dbReference>
<dbReference type="AlphaFoldDB" id="A0AAE9Y434"/>
<dbReference type="Gene3D" id="2.30.42.10">
    <property type="match status" value="1"/>
</dbReference>
<sequence>MSVLAEIAAATRAAHAVAAPATVAIGRHARGAGVVIAPDRVLTSAHNLRDRTTQVTFADGTHAQASLVGSDADHDVVVLEVPTGDATPLTWADTPPQPGDAVFALARTAGGDRITAGSVSGVGRSFRGPRGRRVTGAVEHTAPLARGSSGGPLVDADGRLVGLNTHRLGDGFYLALPADDDLRARVDALVGGRHLRTRRLGIVIVPGPRAARLRARVGLPEAAGLLVRAVAEGSPAAAAGLDEGDLVTAVDGQPVASVDDLWDALDAAADRTSVEVTALRGADERTVTVTFADDPDDAAG</sequence>
<dbReference type="PROSITE" id="PS50106">
    <property type="entry name" value="PDZ"/>
    <property type="match status" value="1"/>
</dbReference>
<name>A0AAE9Y434_9ACTN</name>
<dbReference type="SUPFAM" id="SSF50156">
    <property type="entry name" value="PDZ domain-like"/>
    <property type="match status" value="1"/>
</dbReference>
<dbReference type="Proteomes" id="UP001216390">
    <property type="component" value="Chromosome"/>
</dbReference>
<reference evidence="4" key="1">
    <citation type="submission" date="2023-01" db="EMBL/GenBank/DDBJ databases">
        <title>The diversity of Class Acidimicrobiia in South China Sea sediment environments and the proposal of Iamia marina sp. nov., a novel species of the genus Iamia.</title>
        <authorList>
            <person name="He Y."/>
            <person name="Tian X."/>
        </authorList>
    </citation>
    <scope>NUCLEOTIDE SEQUENCE</scope>
    <source>
        <strain evidence="4">DSM 19957</strain>
    </source>
</reference>
<dbReference type="SUPFAM" id="SSF50494">
    <property type="entry name" value="Trypsin-like serine proteases"/>
    <property type="match status" value="1"/>
</dbReference>
<proteinExistence type="predicted"/>
<dbReference type="KEGG" id="ima:PO878_15000"/>
<dbReference type="GO" id="GO:0006508">
    <property type="term" value="P:proteolysis"/>
    <property type="evidence" value="ECO:0007669"/>
    <property type="project" value="UniProtKB-KW"/>
</dbReference>
<dbReference type="Gene3D" id="2.40.10.120">
    <property type="match status" value="1"/>
</dbReference>
<dbReference type="PANTHER" id="PTHR43343">
    <property type="entry name" value="PEPTIDASE S12"/>
    <property type="match status" value="1"/>
</dbReference>
<dbReference type="PANTHER" id="PTHR43343:SF3">
    <property type="entry name" value="PROTEASE DO-LIKE 8, CHLOROPLASTIC"/>
    <property type="match status" value="1"/>
</dbReference>
<gene>
    <name evidence="4" type="ORF">PO878_15000</name>
</gene>
<dbReference type="InterPro" id="IPR036034">
    <property type="entry name" value="PDZ_sf"/>
</dbReference>
<dbReference type="PRINTS" id="PR00834">
    <property type="entry name" value="PROTEASES2C"/>
</dbReference>
<accession>A0AAE9Y434</accession>
<evidence type="ECO:0000256" key="1">
    <source>
        <dbReference type="ARBA" id="ARBA00022670"/>
    </source>
</evidence>
<keyword evidence="1" id="KW-0645">Protease</keyword>
<evidence type="ECO:0000256" key="2">
    <source>
        <dbReference type="ARBA" id="ARBA00022801"/>
    </source>
</evidence>
<dbReference type="InterPro" id="IPR041489">
    <property type="entry name" value="PDZ_6"/>
</dbReference>
<dbReference type="Pfam" id="PF13365">
    <property type="entry name" value="Trypsin_2"/>
    <property type="match status" value="1"/>
</dbReference>
<keyword evidence="2" id="KW-0378">Hydrolase</keyword>
<evidence type="ECO:0000313" key="4">
    <source>
        <dbReference type="EMBL" id="WCO65809.1"/>
    </source>
</evidence>
<dbReference type="CDD" id="cd06779">
    <property type="entry name" value="cpPDZ_Deg_HtrA-like"/>
    <property type="match status" value="1"/>
</dbReference>
<dbReference type="InterPro" id="IPR001940">
    <property type="entry name" value="Peptidase_S1C"/>
</dbReference>